<dbReference type="OMA" id="ACDGQYF"/>
<evidence type="ECO:0000256" key="11">
    <source>
        <dbReference type="PIRSR" id="PIRSR000019-1"/>
    </source>
</evidence>
<accession>A0A0K9PZD1</accession>
<evidence type="ECO:0000256" key="6">
    <source>
        <dbReference type="ARBA" id="ARBA00022982"/>
    </source>
</evidence>
<proteinExistence type="inferred from homology"/>
<evidence type="ECO:0000256" key="4">
    <source>
        <dbReference type="ARBA" id="ARBA00022660"/>
    </source>
</evidence>
<evidence type="ECO:0000313" key="13">
    <source>
        <dbReference type="EMBL" id="KMZ73570.1"/>
    </source>
</evidence>
<keyword evidence="4 10" id="KW-0679">Respiratory chain</keyword>
<keyword evidence="7 10" id="KW-0496">Mitochondrion</keyword>
<dbReference type="InterPro" id="IPR023184">
    <property type="entry name" value="Ubol_cytC_Rdtase_hinge_dom"/>
</dbReference>
<dbReference type="InterPro" id="IPR003422">
    <property type="entry name" value="Cyt_b-c1_6"/>
</dbReference>
<dbReference type="Proteomes" id="UP000036987">
    <property type="component" value="Unassembled WGS sequence"/>
</dbReference>
<protein>
    <recommendedName>
        <fullName evidence="10">Cytochrome b-c1 complex subunit 6</fullName>
    </recommendedName>
</protein>
<evidence type="ECO:0000256" key="7">
    <source>
        <dbReference type="ARBA" id="ARBA00023128"/>
    </source>
</evidence>
<feature type="disulfide bond" evidence="11">
    <location>
        <begin position="31"/>
        <end position="45"/>
    </location>
</feature>
<evidence type="ECO:0000313" key="14">
    <source>
        <dbReference type="Proteomes" id="UP000036987"/>
    </source>
</evidence>
<keyword evidence="3 10" id="KW-0813">Transport</keyword>
<organism evidence="13 14">
    <name type="scientific">Zostera marina</name>
    <name type="common">Eelgrass</name>
    <dbReference type="NCBI Taxonomy" id="29655"/>
    <lineage>
        <taxon>Eukaryota</taxon>
        <taxon>Viridiplantae</taxon>
        <taxon>Streptophyta</taxon>
        <taxon>Embryophyta</taxon>
        <taxon>Tracheophyta</taxon>
        <taxon>Spermatophyta</taxon>
        <taxon>Magnoliopsida</taxon>
        <taxon>Liliopsida</taxon>
        <taxon>Zosteraceae</taxon>
        <taxon>Zostera</taxon>
    </lineage>
</organism>
<evidence type="ECO:0000256" key="10">
    <source>
        <dbReference type="PIRNR" id="PIRNR000019"/>
    </source>
</evidence>
<dbReference type="GO" id="GO:0005743">
    <property type="term" value="C:mitochondrial inner membrane"/>
    <property type="evidence" value="ECO:0007669"/>
    <property type="project" value="UniProtKB-SubCell"/>
</dbReference>
<comment type="caution">
    <text evidence="13">The sequence shown here is derived from an EMBL/GenBank/DDBJ whole genome shotgun (WGS) entry which is preliminary data.</text>
</comment>
<dbReference type="FunFam" id="1.10.287.20:FF:000001">
    <property type="entry name" value="Cytochrome b-c1 complex subunit 6"/>
    <property type="match status" value="1"/>
</dbReference>
<dbReference type="PANTHER" id="PTHR15336">
    <property type="entry name" value="UBIQUINOL-CYTOCHROME C REDUCTASE COMPLEX 7.8 KDA PROTEIN"/>
    <property type="match status" value="1"/>
</dbReference>
<dbReference type="OrthoDB" id="405848at2759"/>
<dbReference type="PIRSF" id="PIRSF000019">
    <property type="entry name" value="Bc1_11K"/>
    <property type="match status" value="1"/>
</dbReference>
<evidence type="ECO:0000256" key="3">
    <source>
        <dbReference type="ARBA" id="ARBA00022448"/>
    </source>
</evidence>
<evidence type="ECO:0000256" key="9">
    <source>
        <dbReference type="ARBA" id="ARBA00023157"/>
    </source>
</evidence>
<keyword evidence="8 10" id="KW-0472">Membrane</keyword>
<dbReference type="SUPFAM" id="SSF81531">
    <property type="entry name" value="Non-heme 11 kDa protein of cytochrome bc1 complex (Ubiquinol-cytochrome c reductase)"/>
    <property type="match status" value="1"/>
</dbReference>
<evidence type="ECO:0000256" key="1">
    <source>
        <dbReference type="ARBA" id="ARBA00004137"/>
    </source>
</evidence>
<comment type="function">
    <text evidence="10">Component of the ubiquinol-cytochrome c oxidoreductase, a multisubunit transmembrane complex that is part of the mitochondrial electron transport chain which drives oxidative phosphorylation.</text>
</comment>
<evidence type="ECO:0000256" key="2">
    <source>
        <dbReference type="ARBA" id="ARBA00006498"/>
    </source>
</evidence>
<reference evidence="14" key="1">
    <citation type="journal article" date="2016" name="Nature">
        <title>The genome of the seagrass Zostera marina reveals angiosperm adaptation to the sea.</title>
        <authorList>
            <person name="Olsen J.L."/>
            <person name="Rouze P."/>
            <person name="Verhelst B."/>
            <person name="Lin Y.-C."/>
            <person name="Bayer T."/>
            <person name="Collen J."/>
            <person name="Dattolo E."/>
            <person name="De Paoli E."/>
            <person name="Dittami S."/>
            <person name="Maumus F."/>
            <person name="Michel G."/>
            <person name="Kersting A."/>
            <person name="Lauritano C."/>
            <person name="Lohaus R."/>
            <person name="Toepel M."/>
            <person name="Tonon T."/>
            <person name="Vanneste K."/>
            <person name="Amirebrahimi M."/>
            <person name="Brakel J."/>
            <person name="Bostroem C."/>
            <person name="Chovatia M."/>
            <person name="Grimwood J."/>
            <person name="Jenkins J.W."/>
            <person name="Jueterbock A."/>
            <person name="Mraz A."/>
            <person name="Stam W.T."/>
            <person name="Tice H."/>
            <person name="Bornberg-Bauer E."/>
            <person name="Green P.J."/>
            <person name="Pearson G.A."/>
            <person name="Procaccini G."/>
            <person name="Duarte C.M."/>
            <person name="Schmutz J."/>
            <person name="Reusch T.B.H."/>
            <person name="Van de Peer Y."/>
        </authorList>
    </citation>
    <scope>NUCLEOTIDE SEQUENCE [LARGE SCALE GENOMIC DNA]</scope>
    <source>
        <strain evidence="14">cv. Finnish</strain>
    </source>
</reference>
<evidence type="ECO:0000256" key="5">
    <source>
        <dbReference type="ARBA" id="ARBA00022792"/>
    </source>
</evidence>
<dbReference type="InterPro" id="IPR036811">
    <property type="entry name" value="Ubol_cytC_Rdtase_hinge_dom_sf"/>
</dbReference>
<sequence length="69" mass="8126">MSDDDPVDPKAYLEERCKSKCVKPWIGYMKCVERIKDDESGLKHCTGQYFDYWSCVDKCVVPQLFKELK</sequence>
<dbReference type="GO" id="GO:0006122">
    <property type="term" value="P:mitochondrial electron transport, ubiquinol to cytochrome c"/>
    <property type="evidence" value="ECO:0000318"/>
    <property type="project" value="GO_Central"/>
</dbReference>
<dbReference type="STRING" id="29655.A0A0K9PZD1"/>
<keyword evidence="5 10" id="KW-0999">Mitochondrion inner membrane</keyword>
<keyword evidence="9 11" id="KW-1015">Disulfide bond</keyword>
<dbReference type="AlphaFoldDB" id="A0A0K9PZD1"/>
<name>A0A0K9PZD1_ZOSMR</name>
<comment type="subcellular location">
    <subcellularLocation>
        <location evidence="1">Mitochondrion inner membrane</location>
        <topology evidence="1">Peripheral membrane protein</topology>
        <orientation evidence="1">Intermembrane side</orientation>
    </subcellularLocation>
</comment>
<dbReference type="PANTHER" id="PTHR15336:SF0">
    <property type="entry name" value="CYTOCHROME B-C1 COMPLEX SUBUNIT 6, MITOCHONDRIAL"/>
    <property type="match status" value="1"/>
</dbReference>
<gene>
    <name evidence="13" type="ORF">ZOSMA_146G00460</name>
</gene>
<keyword evidence="14" id="KW-1185">Reference proteome</keyword>
<comment type="similarity">
    <text evidence="2 10">Belongs to the UQCRH/QCR6 family.</text>
</comment>
<dbReference type="GO" id="GO:0045275">
    <property type="term" value="C:respiratory chain complex III"/>
    <property type="evidence" value="ECO:0000318"/>
    <property type="project" value="GO_Central"/>
</dbReference>
<dbReference type="Pfam" id="PF02320">
    <property type="entry name" value="UCR_hinge"/>
    <property type="match status" value="1"/>
</dbReference>
<keyword evidence="6 10" id="KW-0249">Electron transport</keyword>
<feature type="domain" description="Ubiquinol-cytochrome C reductase hinge" evidence="12">
    <location>
        <begin position="8"/>
        <end position="69"/>
    </location>
</feature>
<dbReference type="Gene3D" id="1.10.287.20">
    <property type="entry name" value="Ubiquinol-cytochrome C reductase hinge domain"/>
    <property type="match status" value="1"/>
</dbReference>
<dbReference type="EMBL" id="LFYR01000569">
    <property type="protein sequence ID" value="KMZ73570.1"/>
    <property type="molecule type" value="Genomic_DNA"/>
</dbReference>
<evidence type="ECO:0000259" key="12">
    <source>
        <dbReference type="Pfam" id="PF02320"/>
    </source>
</evidence>
<evidence type="ECO:0000256" key="8">
    <source>
        <dbReference type="ARBA" id="ARBA00023136"/>
    </source>
</evidence>
<feature type="disulfide bond" evidence="11">
    <location>
        <begin position="17"/>
        <end position="59"/>
    </location>
</feature>